<organism evidence="2 3">
    <name type="scientific">Cudoniella acicularis</name>
    <dbReference type="NCBI Taxonomy" id="354080"/>
    <lineage>
        <taxon>Eukaryota</taxon>
        <taxon>Fungi</taxon>
        <taxon>Dikarya</taxon>
        <taxon>Ascomycota</taxon>
        <taxon>Pezizomycotina</taxon>
        <taxon>Leotiomycetes</taxon>
        <taxon>Helotiales</taxon>
        <taxon>Tricladiaceae</taxon>
        <taxon>Cudoniella</taxon>
    </lineage>
</organism>
<dbReference type="Pfam" id="PF13489">
    <property type="entry name" value="Methyltransf_23"/>
    <property type="match status" value="1"/>
</dbReference>
<feature type="region of interest" description="Disordered" evidence="1">
    <location>
        <begin position="1"/>
        <end position="20"/>
    </location>
</feature>
<dbReference type="AlphaFoldDB" id="A0A8H4VYE3"/>
<dbReference type="CDD" id="cd02440">
    <property type="entry name" value="AdoMet_MTases"/>
    <property type="match status" value="1"/>
</dbReference>
<evidence type="ECO:0008006" key="4">
    <source>
        <dbReference type="Google" id="ProtNLM"/>
    </source>
</evidence>
<proteinExistence type="predicted"/>
<dbReference type="OrthoDB" id="2013972at2759"/>
<gene>
    <name evidence="2" type="ORF">G7Y89_g13284</name>
</gene>
<dbReference type="EMBL" id="JAAMPI010001527">
    <property type="protein sequence ID" value="KAF4624885.1"/>
    <property type="molecule type" value="Genomic_DNA"/>
</dbReference>
<dbReference type="InterPro" id="IPR029063">
    <property type="entry name" value="SAM-dependent_MTases_sf"/>
</dbReference>
<reference evidence="2 3" key="1">
    <citation type="submission" date="2020-03" db="EMBL/GenBank/DDBJ databases">
        <title>Draft Genome Sequence of Cudoniella acicularis.</title>
        <authorList>
            <person name="Buettner E."/>
            <person name="Kellner H."/>
        </authorList>
    </citation>
    <scope>NUCLEOTIDE SEQUENCE [LARGE SCALE GENOMIC DNA]</scope>
    <source>
        <strain evidence="2 3">DSM 108380</strain>
    </source>
</reference>
<evidence type="ECO:0000313" key="2">
    <source>
        <dbReference type="EMBL" id="KAF4624885.1"/>
    </source>
</evidence>
<dbReference type="PANTHER" id="PTHR43591">
    <property type="entry name" value="METHYLTRANSFERASE"/>
    <property type="match status" value="1"/>
</dbReference>
<dbReference type="SUPFAM" id="SSF53335">
    <property type="entry name" value="S-adenosyl-L-methionine-dependent methyltransferases"/>
    <property type="match status" value="1"/>
</dbReference>
<sequence>MDMDIDPKERQASHVEVTQPIMGARTSLGCTDVGDKLPGVSVLQRHTRTGKNINAKPGASEGKDEDEFRREEELIVKKDVKTTEEGTGHDAPPENEEATASVGDSEQDHPHSDLLEEEADGYAYGNFYTRGSLDVDSNETDSAMGDMTPISSTMSVNSSIYNHVTENSRTYHRYKEGKYFLPNDVVSAELLLEAIAASDKLSKDIQHQLFVHTLHGKLHLAPLSEGIHNVLDLATGTGIWAIEFATRYPTANVLGTDLSPIQPVYVPPNCRFEVDDAEDDWTYSYPFDYIHGRLLLSCFNNDFPGIISKAYAALNPGGWIELQDILPPVCFDDSWEGTDLKRWLELTVEGARVLGMDWGKVARYREWVEAAGFEDVSEFKGAWPTNTWPRDKHHKLLGAWQNVNLLDGCYAISVAVLTRGLGWTSQEVEALLVGVRRDLSDRNIHCYSPVRVIWARKPGGDKVVQNASLETAEGSELQDF</sequence>
<feature type="compositionally biased region" description="Basic and acidic residues" evidence="1">
    <location>
        <begin position="1"/>
        <end position="13"/>
    </location>
</feature>
<dbReference type="Proteomes" id="UP000566819">
    <property type="component" value="Unassembled WGS sequence"/>
</dbReference>
<feature type="compositionally biased region" description="Basic and acidic residues" evidence="1">
    <location>
        <begin position="66"/>
        <end position="92"/>
    </location>
</feature>
<keyword evidence="3" id="KW-1185">Reference proteome</keyword>
<evidence type="ECO:0000313" key="3">
    <source>
        <dbReference type="Proteomes" id="UP000566819"/>
    </source>
</evidence>
<dbReference type="Gene3D" id="3.40.50.150">
    <property type="entry name" value="Vaccinia Virus protein VP39"/>
    <property type="match status" value="1"/>
</dbReference>
<dbReference type="PANTHER" id="PTHR43591:SF102">
    <property type="entry name" value="S-ADENOSYL-L-METHIONINE-DEPENDENT METHYLTRANSFERASE"/>
    <property type="match status" value="1"/>
</dbReference>
<name>A0A8H4VYE3_9HELO</name>
<dbReference type="GO" id="GO:0008168">
    <property type="term" value="F:methyltransferase activity"/>
    <property type="evidence" value="ECO:0007669"/>
    <property type="project" value="TreeGrafter"/>
</dbReference>
<feature type="region of interest" description="Disordered" evidence="1">
    <location>
        <begin position="44"/>
        <end position="111"/>
    </location>
</feature>
<comment type="caution">
    <text evidence="2">The sequence shown here is derived from an EMBL/GenBank/DDBJ whole genome shotgun (WGS) entry which is preliminary data.</text>
</comment>
<accession>A0A8H4VYE3</accession>
<evidence type="ECO:0000256" key="1">
    <source>
        <dbReference type="SAM" id="MobiDB-lite"/>
    </source>
</evidence>
<protein>
    <recommendedName>
        <fullName evidence="4">Methyltransferase domain-containing protein</fullName>
    </recommendedName>
</protein>